<comment type="catalytic activity">
    <reaction evidence="12">
        <text>D-erythro-1-(imidazol-4-yl)glycerol 3-phosphate = 3-(imidazol-4-yl)-2-oxopropyl phosphate + H2O</text>
        <dbReference type="Rhea" id="RHEA:11040"/>
        <dbReference type="ChEBI" id="CHEBI:15377"/>
        <dbReference type="ChEBI" id="CHEBI:57766"/>
        <dbReference type="ChEBI" id="CHEBI:58278"/>
        <dbReference type="EC" id="4.2.1.19"/>
    </reaction>
</comment>
<dbReference type="CDD" id="cd07914">
    <property type="entry name" value="IGPD"/>
    <property type="match status" value="1"/>
</dbReference>
<dbReference type="Gene3D" id="3.40.50.1000">
    <property type="entry name" value="HAD superfamily/HAD-like"/>
    <property type="match status" value="1"/>
</dbReference>
<dbReference type="InterPro" id="IPR006543">
    <property type="entry name" value="Histidinol-phos"/>
</dbReference>
<evidence type="ECO:0000256" key="1">
    <source>
        <dbReference type="ARBA" id="ARBA00001946"/>
    </source>
</evidence>
<dbReference type="PROSITE" id="PS00955">
    <property type="entry name" value="IGP_DEHYDRATASE_2"/>
    <property type="match status" value="1"/>
</dbReference>
<comment type="pathway">
    <text evidence="12">Amino-acid biosynthesis; L-histidine biosynthesis; L-histidine from 5-phospho-alpha-D-ribose 1-diphosphate: step 8/9.</text>
</comment>
<comment type="pathway">
    <text evidence="2 12">Amino-acid biosynthesis; L-histidine biosynthesis; L-histidine from 5-phospho-alpha-D-ribose 1-diphosphate: step 6/9.</text>
</comment>
<evidence type="ECO:0000256" key="3">
    <source>
        <dbReference type="ARBA" id="ARBA00022490"/>
    </source>
</evidence>
<dbReference type="AlphaFoldDB" id="A0A7H1AZD8"/>
<feature type="binding site" evidence="12">
    <location>
        <position position="95"/>
    </location>
    <ligand>
        <name>Zn(2+)</name>
        <dbReference type="ChEBI" id="CHEBI:29105"/>
    </ligand>
</feature>
<reference evidence="13 14" key="1">
    <citation type="submission" date="2020-09" db="EMBL/GenBank/DDBJ databases">
        <title>Genome sequence of the banana aphid, Pentalonia nigronervosa Coquerel (Hemiptera: Aphididae) and its symbionts.</title>
        <authorList>
            <person name="Mathers T.C."/>
            <person name="Mugford S.T."/>
            <person name="Hogenhout S.A."/>
            <person name="Tripathi L."/>
        </authorList>
    </citation>
    <scope>NUCLEOTIDE SEQUENCE [LARGE SCALE GENOMIC DNA]</scope>
    <source>
        <strain evidence="13">Ba4</strain>
    </source>
</reference>
<dbReference type="GO" id="GO:0004401">
    <property type="term" value="F:histidinol-phosphatase activity"/>
    <property type="evidence" value="ECO:0007669"/>
    <property type="project" value="UniProtKB-UniRule"/>
</dbReference>
<sequence length="355" mass="41281">MKHKILFIDRDGTLIDEPQDTFQIDDINKLIFKKHVISSLRNLIFLKYKLIMVTNQDGLGSSSFPWKKFNLVHDFMLNIFRSESIIFDDILICPHVKNDNCLCRKPNIKMLEPWIQDSIIDRERSYVIGDRITDMKMAEKLKLTGIQYKDDACDWIKIEKKIVSRNRYAEIIRITKETNVHIKAYLDLNNSSKIHTGINFFDHMLEQIAVHSGICLNIFAQGDLQIDDHHTIEDTGIVLGKVLLKALGDKYGLCRYGFTLPMDESYAHCIIDISNRPYLRFLSNFHYKMIGDMNTNMIEHFFYSLCYSMKITLHLRAKGKNDHHCAESLFKVFGRALRQSIKLEGNVLPTSKGIL</sequence>
<feature type="active site" description="Nucleophile" evidence="12">
    <location>
        <position position="9"/>
    </location>
</feature>
<dbReference type="InterPro" id="IPR020565">
    <property type="entry name" value="ImidazoleglycerP_deHydtase_CS"/>
</dbReference>
<keyword evidence="10 12" id="KW-0456">Lyase</keyword>
<comment type="catalytic activity">
    <reaction evidence="12">
        <text>L-histidinol phosphate + H2O = L-histidinol + phosphate</text>
        <dbReference type="Rhea" id="RHEA:14465"/>
        <dbReference type="ChEBI" id="CHEBI:15377"/>
        <dbReference type="ChEBI" id="CHEBI:43474"/>
        <dbReference type="ChEBI" id="CHEBI:57699"/>
        <dbReference type="ChEBI" id="CHEBI:57980"/>
        <dbReference type="EC" id="3.1.3.15"/>
    </reaction>
</comment>
<dbReference type="PANTHER" id="PTHR23133:SF2">
    <property type="entry name" value="IMIDAZOLEGLYCEROL-PHOSPHATE DEHYDRATASE"/>
    <property type="match status" value="1"/>
</dbReference>
<comment type="cofactor">
    <cofactor evidence="1 12">
        <name>Mg(2+)</name>
        <dbReference type="ChEBI" id="CHEBI:18420"/>
    </cofactor>
</comment>
<dbReference type="EC" id="4.2.1.19" evidence="12"/>
<keyword evidence="11 12" id="KW-0511">Multifunctional enzyme</keyword>
<evidence type="ECO:0000256" key="7">
    <source>
        <dbReference type="ARBA" id="ARBA00022833"/>
    </source>
</evidence>
<protein>
    <recommendedName>
        <fullName evidence="12">Histidine biosynthesis bifunctional protein HisB</fullName>
    </recommendedName>
    <domain>
        <recommendedName>
            <fullName evidence="12">Histidinol-phosphatase</fullName>
            <ecNumber evidence="12">3.1.3.15</ecNumber>
        </recommendedName>
    </domain>
    <domain>
        <recommendedName>
            <fullName evidence="12">Imidazoleglycerol-phosphate dehydratase</fullName>
            <shortName evidence="12">IGPD</shortName>
            <ecNumber evidence="12">4.2.1.19</ecNumber>
        </recommendedName>
    </domain>
</protein>
<dbReference type="EC" id="3.1.3.15" evidence="12"/>
<name>A0A7H1AZD8_9GAMM</name>
<dbReference type="SUPFAM" id="SSF54211">
    <property type="entry name" value="Ribosomal protein S5 domain 2-like"/>
    <property type="match status" value="2"/>
</dbReference>
<evidence type="ECO:0000256" key="8">
    <source>
        <dbReference type="ARBA" id="ARBA00022842"/>
    </source>
</evidence>
<dbReference type="GO" id="GO:0005737">
    <property type="term" value="C:cytoplasm"/>
    <property type="evidence" value="ECO:0007669"/>
    <property type="project" value="UniProtKB-SubCell"/>
</dbReference>
<keyword evidence="8 12" id="KW-0460">Magnesium</keyword>
<comment type="cofactor">
    <cofactor evidence="12">
        <name>Zn(2+)</name>
        <dbReference type="ChEBI" id="CHEBI:29105"/>
    </cofactor>
</comment>
<dbReference type="EMBL" id="CP061275">
    <property type="protein sequence ID" value="QNS01843.1"/>
    <property type="molecule type" value="Genomic_DNA"/>
</dbReference>
<proteinExistence type="inferred from homology"/>
<feature type="binding site" evidence="12">
    <location>
        <position position="103"/>
    </location>
    <ligand>
        <name>Zn(2+)</name>
        <dbReference type="ChEBI" id="CHEBI:29105"/>
    </ligand>
</feature>
<feature type="binding site" evidence="12">
    <location>
        <position position="130"/>
    </location>
    <ligand>
        <name>Mg(2+)</name>
        <dbReference type="ChEBI" id="CHEBI:18420"/>
    </ligand>
</feature>
<feature type="region of interest" description="Histidinol-phosphatase" evidence="12">
    <location>
        <begin position="1"/>
        <end position="166"/>
    </location>
</feature>
<dbReference type="InterPro" id="IPR020568">
    <property type="entry name" value="Ribosomal_Su5_D2-typ_SF"/>
</dbReference>
<organism evidence="13 14">
    <name type="scientific">Buchnera aphidicola</name>
    <name type="common">Pentalonia nigronervosa</name>
    <dbReference type="NCBI Taxonomy" id="1309793"/>
    <lineage>
        <taxon>Bacteria</taxon>
        <taxon>Pseudomonadati</taxon>
        <taxon>Pseudomonadota</taxon>
        <taxon>Gammaproteobacteria</taxon>
        <taxon>Enterobacterales</taxon>
        <taxon>Erwiniaceae</taxon>
        <taxon>Buchnera</taxon>
    </lineage>
</organism>
<dbReference type="FunFam" id="3.30.230.40:FF:000001">
    <property type="entry name" value="Imidazoleglycerol-phosphate dehydratase HisB"/>
    <property type="match status" value="1"/>
</dbReference>
<dbReference type="Pfam" id="PF00475">
    <property type="entry name" value="IGPD"/>
    <property type="match status" value="1"/>
</dbReference>
<dbReference type="Proteomes" id="UP000516346">
    <property type="component" value="Chromosome"/>
</dbReference>
<dbReference type="PROSITE" id="PS00954">
    <property type="entry name" value="IGP_DEHYDRATASE_1"/>
    <property type="match status" value="1"/>
</dbReference>
<dbReference type="NCBIfam" id="TIGR01656">
    <property type="entry name" value="Histidinol-ppas"/>
    <property type="match status" value="1"/>
</dbReference>
<evidence type="ECO:0000256" key="5">
    <source>
        <dbReference type="ARBA" id="ARBA00022723"/>
    </source>
</evidence>
<dbReference type="InterPro" id="IPR023214">
    <property type="entry name" value="HAD_sf"/>
</dbReference>
<dbReference type="HAMAP" id="MF_01022">
    <property type="entry name" value="Bifunc_HisB"/>
    <property type="match status" value="1"/>
</dbReference>
<comment type="similarity">
    <text evidence="12">In the N-terminal section; belongs to the histidinol-phosphatase family.</text>
</comment>
<dbReference type="Gene3D" id="3.30.230.40">
    <property type="entry name" value="Imidazole glycerol phosphate dehydratase, domain 1"/>
    <property type="match status" value="2"/>
</dbReference>
<accession>A0A7H1AZD8</accession>
<dbReference type="Pfam" id="PF08645">
    <property type="entry name" value="PNK3P"/>
    <property type="match status" value="1"/>
</dbReference>
<keyword evidence="6 12" id="KW-0378">Hydrolase</keyword>
<dbReference type="InterPro" id="IPR000807">
    <property type="entry name" value="ImidazoleglycerolP_deHydtase"/>
</dbReference>
<dbReference type="InterPro" id="IPR036412">
    <property type="entry name" value="HAD-like_sf"/>
</dbReference>
<dbReference type="InterPro" id="IPR006549">
    <property type="entry name" value="HAD-SF_hydro_IIIA"/>
</dbReference>
<evidence type="ECO:0000256" key="2">
    <source>
        <dbReference type="ARBA" id="ARBA00005047"/>
    </source>
</evidence>
<dbReference type="GO" id="GO:0000105">
    <property type="term" value="P:L-histidine biosynthetic process"/>
    <property type="evidence" value="ECO:0007669"/>
    <property type="project" value="UniProtKB-UniRule"/>
</dbReference>
<dbReference type="InterPro" id="IPR013954">
    <property type="entry name" value="PNK3P"/>
</dbReference>
<dbReference type="SUPFAM" id="SSF56784">
    <property type="entry name" value="HAD-like"/>
    <property type="match status" value="1"/>
</dbReference>
<feature type="binding site" evidence="12">
    <location>
        <position position="9"/>
    </location>
    <ligand>
        <name>Mg(2+)</name>
        <dbReference type="ChEBI" id="CHEBI:18420"/>
    </ligand>
</feature>
<evidence type="ECO:0000256" key="6">
    <source>
        <dbReference type="ARBA" id="ARBA00022801"/>
    </source>
</evidence>
<dbReference type="GO" id="GO:0004424">
    <property type="term" value="F:imidazoleglycerol-phosphate dehydratase activity"/>
    <property type="evidence" value="ECO:0007669"/>
    <property type="project" value="UniProtKB-UniRule"/>
</dbReference>
<keyword evidence="9 12" id="KW-0368">Histidine biosynthesis</keyword>
<dbReference type="InterPro" id="IPR038494">
    <property type="entry name" value="IGPD_sf"/>
</dbReference>
<dbReference type="GO" id="GO:0046872">
    <property type="term" value="F:metal ion binding"/>
    <property type="evidence" value="ECO:0007669"/>
    <property type="project" value="UniProtKB-KW"/>
</dbReference>
<feature type="binding site" evidence="12">
    <location>
        <position position="101"/>
    </location>
    <ligand>
        <name>Zn(2+)</name>
        <dbReference type="ChEBI" id="CHEBI:29105"/>
    </ligand>
</feature>
<comment type="similarity">
    <text evidence="12">In the C-terminal section; belongs to the imidazoleglycerol-phosphate dehydratase family.</text>
</comment>
<dbReference type="InterPro" id="IPR005954">
    <property type="entry name" value="HisB_N"/>
</dbReference>
<feature type="binding site" evidence="12">
    <location>
        <position position="93"/>
    </location>
    <ligand>
        <name>Zn(2+)</name>
        <dbReference type="ChEBI" id="CHEBI:29105"/>
    </ligand>
</feature>
<keyword evidence="7 12" id="KW-0862">Zinc</keyword>
<keyword evidence="3 12" id="KW-0963">Cytoplasm</keyword>
<feature type="binding site" evidence="12">
    <location>
        <position position="11"/>
    </location>
    <ligand>
        <name>Mg(2+)</name>
        <dbReference type="ChEBI" id="CHEBI:18420"/>
    </ligand>
</feature>
<keyword evidence="5 12" id="KW-0479">Metal-binding</keyword>
<comment type="subcellular location">
    <subcellularLocation>
        <location evidence="12">Cytoplasm</location>
    </subcellularLocation>
</comment>
<feature type="region of interest" description="Imidazoleglycerol-phosphate dehydratase" evidence="12">
    <location>
        <begin position="167"/>
        <end position="355"/>
    </location>
</feature>
<dbReference type="FunFam" id="3.30.230.40:FF:000003">
    <property type="entry name" value="Imidazoleglycerol-phosphate dehydratase HisB"/>
    <property type="match status" value="1"/>
</dbReference>
<evidence type="ECO:0000256" key="4">
    <source>
        <dbReference type="ARBA" id="ARBA00022605"/>
    </source>
</evidence>
<dbReference type="InterPro" id="IPR020566">
    <property type="entry name" value="His_synth_bifunc_HisB"/>
</dbReference>
<gene>
    <name evidence="12 13" type="primary">hisB</name>
    <name evidence="13" type="ORF">ICW73_02625</name>
</gene>
<feature type="active site" description="Proton donor" evidence="12">
    <location>
        <position position="11"/>
    </location>
</feature>
<keyword evidence="4 12" id="KW-0028">Amino-acid biosynthesis</keyword>
<evidence type="ECO:0000313" key="14">
    <source>
        <dbReference type="Proteomes" id="UP000516346"/>
    </source>
</evidence>
<dbReference type="PANTHER" id="PTHR23133">
    <property type="entry name" value="IMIDAZOLEGLYCEROL-PHOSPHATE DEHYDRATASE HIS7"/>
    <property type="match status" value="1"/>
</dbReference>
<dbReference type="UniPathway" id="UPA00031">
    <property type="reaction ID" value="UER00011"/>
</dbReference>
<dbReference type="NCBIfam" id="TIGR01261">
    <property type="entry name" value="hisB_Nterm"/>
    <property type="match status" value="1"/>
</dbReference>
<dbReference type="HAMAP" id="MF_00076">
    <property type="entry name" value="HisB"/>
    <property type="match status" value="1"/>
</dbReference>
<dbReference type="NCBIfam" id="TIGR01662">
    <property type="entry name" value="HAD-SF-IIIA"/>
    <property type="match status" value="1"/>
</dbReference>
<evidence type="ECO:0000256" key="10">
    <source>
        <dbReference type="ARBA" id="ARBA00023239"/>
    </source>
</evidence>
<evidence type="ECO:0000256" key="12">
    <source>
        <dbReference type="HAMAP-Rule" id="MF_01022"/>
    </source>
</evidence>
<dbReference type="NCBIfam" id="NF002111">
    <property type="entry name" value="PRK00951.2-1"/>
    <property type="match status" value="1"/>
</dbReference>
<dbReference type="NCBIfam" id="NF003937">
    <property type="entry name" value="PRK05446.1"/>
    <property type="match status" value="1"/>
</dbReference>
<evidence type="ECO:0000313" key="13">
    <source>
        <dbReference type="EMBL" id="QNS01843.1"/>
    </source>
</evidence>
<evidence type="ECO:0000256" key="9">
    <source>
        <dbReference type="ARBA" id="ARBA00023102"/>
    </source>
</evidence>
<evidence type="ECO:0000256" key="11">
    <source>
        <dbReference type="ARBA" id="ARBA00023268"/>
    </source>
</evidence>